<protein>
    <submittedName>
        <fullName evidence="1">Uncharacterized protein</fullName>
    </submittedName>
</protein>
<evidence type="ECO:0000313" key="2">
    <source>
        <dbReference type="Proteomes" id="UP000271624"/>
    </source>
</evidence>
<dbReference type="EMBL" id="RSCL01000015">
    <property type="protein sequence ID" value="RUT02754.1"/>
    <property type="molecule type" value="Genomic_DNA"/>
</dbReference>
<gene>
    <name evidence="1" type="ORF">DSM106972_056740</name>
</gene>
<evidence type="ECO:0000313" key="1">
    <source>
        <dbReference type="EMBL" id="RUT02754.1"/>
    </source>
</evidence>
<comment type="caution">
    <text evidence="1">The sequence shown here is derived from an EMBL/GenBank/DDBJ whole genome shotgun (WGS) entry which is preliminary data.</text>
</comment>
<dbReference type="RefSeq" id="WP_127083939.1">
    <property type="nucleotide sequence ID" value="NZ_RSCL01000015.1"/>
</dbReference>
<reference evidence="1" key="2">
    <citation type="journal article" date="2019" name="Genome Biol. Evol.">
        <title>Day and night: Metabolic profiles and evolutionary relationships of six axenic non-marine cyanobacteria.</title>
        <authorList>
            <person name="Will S.E."/>
            <person name="Henke P."/>
            <person name="Boedeker C."/>
            <person name="Huang S."/>
            <person name="Brinkmann H."/>
            <person name="Rohde M."/>
            <person name="Jarek M."/>
            <person name="Friedl T."/>
            <person name="Seufert S."/>
            <person name="Schumacher M."/>
            <person name="Overmann J."/>
            <person name="Neumann-Schaal M."/>
            <person name="Petersen J."/>
        </authorList>
    </citation>
    <scope>NUCLEOTIDE SEQUENCE [LARGE SCALE GENOMIC DNA]</scope>
    <source>
        <strain evidence="1">PCC 7102</strain>
    </source>
</reference>
<proteinExistence type="predicted"/>
<keyword evidence="2" id="KW-1185">Reference proteome</keyword>
<reference evidence="1" key="1">
    <citation type="submission" date="2018-12" db="EMBL/GenBank/DDBJ databases">
        <authorList>
            <person name="Will S."/>
            <person name="Neumann-Schaal M."/>
            <person name="Henke P."/>
        </authorList>
    </citation>
    <scope>NUCLEOTIDE SEQUENCE</scope>
    <source>
        <strain evidence="1">PCC 7102</strain>
    </source>
</reference>
<dbReference type="Proteomes" id="UP000271624">
    <property type="component" value="Unassembled WGS sequence"/>
</dbReference>
<sequence length="137" mass="15613">MSKPILDTSSQVDEKYIDRVIDSAIQQANDTDEPEQVSINMTESQEKMAREIRIALGLAFGVTINSAIKYALYYTKNQQVDLEQLPEYLSCISSYSVKIKVTPETWSKLRELNKENRISECAAVGIELLYKKLINFV</sequence>
<name>A0A433V9I7_9CYAN</name>
<accession>A0A433V9I7</accession>
<dbReference type="AlphaFoldDB" id="A0A433V9I7"/>
<dbReference type="OrthoDB" id="511588at2"/>
<organism evidence="1 2">
    <name type="scientific">Dulcicalothrix desertica PCC 7102</name>
    <dbReference type="NCBI Taxonomy" id="232991"/>
    <lineage>
        <taxon>Bacteria</taxon>
        <taxon>Bacillati</taxon>
        <taxon>Cyanobacteriota</taxon>
        <taxon>Cyanophyceae</taxon>
        <taxon>Nostocales</taxon>
        <taxon>Calotrichaceae</taxon>
        <taxon>Dulcicalothrix</taxon>
    </lineage>
</organism>